<gene>
    <name evidence="3" type="ORF">F2P45_08370</name>
</gene>
<proteinExistence type="predicted"/>
<sequence>MYQWVKRLFSASEPAPDAPGAAQANQPPAAAAASGAPRGSAAPLSFEQRDGVNGTYFSWLFENAEVTGLDTTPHENQVLDALTAILASQQSGAALVRRLPGLLPQLLQSLRSDNFSGAHLSRTISNDVVLVAAVIRMANTSFKGSGTTITSVEHAVMLIGQEGLRHLITSVAFRPIIDLNSGQYTRLLAPRIWDQSERCAVANRMLAEDMGVDPFEAFLAGLVQNVGLIVTLRIMDQMSRGEKELGSEMFCARLVRDARILTCSIGREWNFPESVVTAIGEQAGMRKGVAVSPLGQLLTQSDYLSKVRILVDNDRLGRDDPVLFKGLSAQAMACYRTLDAIEDDVVATPALATPAPAP</sequence>
<dbReference type="PROSITE" id="PS51833">
    <property type="entry name" value="HDOD"/>
    <property type="match status" value="1"/>
</dbReference>
<dbReference type="Pfam" id="PF08668">
    <property type="entry name" value="HDOD"/>
    <property type="match status" value="1"/>
</dbReference>
<reference evidence="3 4" key="1">
    <citation type="submission" date="2019-10" db="EMBL/GenBank/DDBJ databases">
        <title>Taxonomy of Antarctic Massilia spp.: description of Massilia rubra sp. nov., Massilia aquatica sp. nov., Massilia mucilaginosa sp. nov., Massilia frigida sp. nov. isolated from streams, lakes and regoliths.</title>
        <authorList>
            <person name="Holochova P."/>
            <person name="Sedlacek I."/>
            <person name="Kralova S."/>
            <person name="Maslanova I."/>
            <person name="Busse H.-J."/>
            <person name="Stankova E."/>
            <person name="Vrbovska V."/>
            <person name="Kovarovic V."/>
            <person name="Bartak M."/>
            <person name="Svec P."/>
            <person name="Pantucek R."/>
        </authorList>
    </citation>
    <scope>NUCLEOTIDE SEQUENCE [LARGE SCALE GENOMIC DNA]</scope>
    <source>
        <strain evidence="3 4">CCM 8733</strain>
    </source>
</reference>
<comment type="caution">
    <text evidence="3">The sequence shown here is derived from an EMBL/GenBank/DDBJ whole genome shotgun (WGS) entry which is preliminary data.</text>
</comment>
<dbReference type="SUPFAM" id="SSF109604">
    <property type="entry name" value="HD-domain/PDEase-like"/>
    <property type="match status" value="1"/>
</dbReference>
<evidence type="ECO:0000313" key="3">
    <source>
        <dbReference type="EMBL" id="NHZ89030.1"/>
    </source>
</evidence>
<dbReference type="InterPro" id="IPR052340">
    <property type="entry name" value="RNase_Y/CdgJ"/>
</dbReference>
<evidence type="ECO:0000256" key="1">
    <source>
        <dbReference type="SAM" id="MobiDB-lite"/>
    </source>
</evidence>
<accession>A0ABX0NQL0</accession>
<dbReference type="Gene3D" id="1.10.3210.10">
    <property type="entry name" value="Hypothetical protein af1432"/>
    <property type="match status" value="1"/>
</dbReference>
<feature type="domain" description="HDOD" evidence="2">
    <location>
        <begin position="96"/>
        <end position="285"/>
    </location>
</feature>
<dbReference type="EMBL" id="WHJH01000006">
    <property type="protein sequence ID" value="NHZ89030.1"/>
    <property type="molecule type" value="Genomic_DNA"/>
</dbReference>
<feature type="compositionally biased region" description="Low complexity" evidence="1">
    <location>
        <begin position="14"/>
        <end position="43"/>
    </location>
</feature>
<evidence type="ECO:0000313" key="4">
    <source>
        <dbReference type="Proteomes" id="UP000609726"/>
    </source>
</evidence>
<dbReference type="InterPro" id="IPR013976">
    <property type="entry name" value="HDOD"/>
</dbReference>
<feature type="region of interest" description="Disordered" evidence="1">
    <location>
        <begin position="14"/>
        <end position="45"/>
    </location>
</feature>
<name>A0ABX0NQL0_9BURK</name>
<dbReference type="PANTHER" id="PTHR33525:SF6">
    <property type="entry name" value="HDOD DOMAIN-CONTAINING PROTEIN"/>
    <property type="match status" value="1"/>
</dbReference>
<organism evidence="3 4">
    <name type="scientific">Massilia mucilaginosa</name>
    <dbReference type="NCBI Taxonomy" id="2609282"/>
    <lineage>
        <taxon>Bacteria</taxon>
        <taxon>Pseudomonadati</taxon>
        <taxon>Pseudomonadota</taxon>
        <taxon>Betaproteobacteria</taxon>
        <taxon>Burkholderiales</taxon>
        <taxon>Oxalobacteraceae</taxon>
        <taxon>Telluria group</taxon>
        <taxon>Massilia</taxon>
    </lineage>
</organism>
<protein>
    <submittedName>
        <fullName evidence="3">HDOD domain-containing protein</fullName>
    </submittedName>
</protein>
<dbReference type="Proteomes" id="UP000609726">
    <property type="component" value="Unassembled WGS sequence"/>
</dbReference>
<evidence type="ECO:0000259" key="2">
    <source>
        <dbReference type="PROSITE" id="PS51833"/>
    </source>
</evidence>
<keyword evidence="4" id="KW-1185">Reference proteome</keyword>
<dbReference type="PANTHER" id="PTHR33525">
    <property type="match status" value="1"/>
</dbReference>